<dbReference type="PANTHER" id="PTHR28241:SF1">
    <property type="entry name" value="MITOCHONDRIAL IMPORT PROTEIN 1"/>
    <property type="match status" value="1"/>
</dbReference>
<comment type="caution">
    <text evidence="2">The sequence shown here is derived from an EMBL/GenBank/DDBJ whole genome shotgun (WGS) entry which is preliminary data.</text>
</comment>
<evidence type="ECO:0000313" key="3">
    <source>
        <dbReference type="Proteomes" id="UP000027586"/>
    </source>
</evidence>
<dbReference type="VEuPathDB" id="FungiDB:LCOR_03147.1"/>
<evidence type="ECO:0000313" key="2">
    <source>
        <dbReference type="EMBL" id="CDH51559.1"/>
    </source>
</evidence>
<dbReference type="OrthoDB" id="5529571at2759"/>
<dbReference type="Proteomes" id="UP000027586">
    <property type="component" value="Unassembled WGS sequence"/>
</dbReference>
<evidence type="ECO:0000256" key="1">
    <source>
        <dbReference type="SAM" id="Coils"/>
    </source>
</evidence>
<proteinExistence type="predicted"/>
<keyword evidence="3" id="KW-1185">Reference proteome</keyword>
<keyword evidence="1" id="KW-0175">Coiled coil</keyword>
<gene>
    <name evidence="2" type="ORF">LCOR_03147.1</name>
</gene>
<accession>A0A068RNM0</accession>
<feature type="coiled-coil region" evidence="1">
    <location>
        <begin position="124"/>
        <end position="154"/>
    </location>
</feature>
<dbReference type="Pfam" id="PF08219">
    <property type="entry name" value="TOM13"/>
    <property type="match status" value="1"/>
</dbReference>
<protein>
    <submittedName>
        <fullName evidence="2">Uncharacterized protein</fullName>
    </submittedName>
</protein>
<dbReference type="InterPro" id="IPR013262">
    <property type="entry name" value="OMP_MIM1/TOM13_mt"/>
</dbReference>
<dbReference type="GO" id="GO:0005741">
    <property type="term" value="C:mitochondrial outer membrane"/>
    <property type="evidence" value="ECO:0007669"/>
    <property type="project" value="InterPro"/>
</dbReference>
<dbReference type="STRING" id="1263082.A0A068RNM0"/>
<sequence length="154" mass="17107">MSGVAHLWQVIPGVQVTKDTAEDTYIRVLGSLPIMADLVEKSSGAGVIVRREPWYKNPTLVWILKSTAVNLILPFVNGVMLGFGEILANELVFKFGWFGFSRVSPSTALGLSPGIPPSGTTEYRKTLQNEVKRAEQQQQQQQQYTNTTNQLELQ</sequence>
<organism evidence="2 3">
    <name type="scientific">Lichtheimia corymbifera JMRC:FSU:9682</name>
    <dbReference type="NCBI Taxonomy" id="1263082"/>
    <lineage>
        <taxon>Eukaryota</taxon>
        <taxon>Fungi</taxon>
        <taxon>Fungi incertae sedis</taxon>
        <taxon>Mucoromycota</taxon>
        <taxon>Mucoromycotina</taxon>
        <taxon>Mucoromycetes</taxon>
        <taxon>Mucorales</taxon>
        <taxon>Lichtheimiaceae</taxon>
        <taxon>Lichtheimia</taxon>
    </lineage>
</organism>
<dbReference type="PANTHER" id="PTHR28241">
    <property type="entry name" value="MITOCHONDRIAL IMPORT PROTEIN 1"/>
    <property type="match status" value="1"/>
</dbReference>
<reference evidence="2" key="1">
    <citation type="submission" date="2013-08" db="EMBL/GenBank/DDBJ databases">
        <title>Gene expansion shapes genome architecture in the human pathogen Lichtheimia corymbifera: an evolutionary genomics analysis in the ancient terrestrial Mucorales (Mucoromycotina).</title>
        <authorList>
            <person name="Schwartze V.U."/>
            <person name="Winter S."/>
            <person name="Shelest E."/>
            <person name="Marcet-Houben M."/>
            <person name="Horn F."/>
            <person name="Wehner S."/>
            <person name="Hoffmann K."/>
            <person name="Riege K."/>
            <person name="Sammeth M."/>
            <person name="Nowrousian M."/>
            <person name="Valiante V."/>
            <person name="Linde J."/>
            <person name="Jacobsen I.D."/>
            <person name="Marz M."/>
            <person name="Brakhage A.A."/>
            <person name="Gabaldon T."/>
            <person name="Bocker S."/>
            <person name="Voigt K."/>
        </authorList>
    </citation>
    <scope>NUCLEOTIDE SEQUENCE [LARGE SCALE GENOMIC DNA]</scope>
    <source>
        <strain evidence="2">FSU 9682</strain>
    </source>
</reference>
<dbReference type="EMBL" id="CBTN010000010">
    <property type="protein sequence ID" value="CDH51559.1"/>
    <property type="molecule type" value="Genomic_DNA"/>
</dbReference>
<dbReference type="GO" id="GO:0045040">
    <property type="term" value="P:protein insertion into mitochondrial outer membrane"/>
    <property type="evidence" value="ECO:0007669"/>
    <property type="project" value="TreeGrafter"/>
</dbReference>
<name>A0A068RNM0_9FUNG</name>
<dbReference type="AlphaFoldDB" id="A0A068RNM0"/>
<dbReference type="GO" id="GO:0070096">
    <property type="term" value="P:mitochondrial outer membrane translocase complex assembly"/>
    <property type="evidence" value="ECO:0007669"/>
    <property type="project" value="TreeGrafter"/>
</dbReference>